<dbReference type="RefSeq" id="WP_311667780.1">
    <property type="nucleotide sequence ID" value="NZ_JAVREO010000008.1"/>
</dbReference>
<feature type="region of interest" description="Disordered" evidence="1">
    <location>
        <begin position="584"/>
        <end position="618"/>
    </location>
</feature>
<evidence type="ECO:0000313" key="2">
    <source>
        <dbReference type="EMBL" id="MDT0267696.1"/>
    </source>
</evidence>
<dbReference type="EMBL" id="JAVREO010000008">
    <property type="protein sequence ID" value="MDT0267696.1"/>
    <property type="molecule type" value="Genomic_DNA"/>
</dbReference>
<accession>A0ABU2JSH4</accession>
<reference evidence="3" key="1">
    <citation type="submission" date="2023-07" db="EMBL/GenBank/DDBJ databases">
        <title>30 novel species of actinomycetes from the DSMZ collection.</title>
        <authorList>
            <person name="Nouioui I."/>
        </authorList>
    </citation>
    <scope>NUCLEOTIDE SEQUENCE [LARGE SCALE GENOMIC DNA]</scope>
    <source>
        <strain evidence="3">DSM 44915</strain>
    </source>
</reference>
<gene>
    <name evidence="2" type="ORF">RM844_15525</name>
</gene>
<protein>
    <submittedName>
        <fullName evidence="2">Uncharacterized protein</fullName>
    </submittedName>
</protein>
<proteinExistence type="predicted"/>
<evidence type="ECO:0000313" key="3">
    <source>
        <dbReference type="Proteomes" id="UP001183410"/>
    </source>
</evidence>
<feature type="compositionally biased region" description="Basic and acidic residues" evidence="1">
    <location>
        <begin position="14"/>
        <end position="27"/>
    </location>
</feature>
<sequence>MTAGDGQPAGRPDGPAEQRADRAREARATPGEEAAGQPADAAPAPAWAAARELRNYAPGTFGGGFVAGDALGVSGGRVTGDVVLGDKIYLGADAGERLQGSGEVPPADLADLAGGYHESAAFRRALAELRRERVVVLRGEHGSGRRAAALMLLRRVGAGRVRQLAPDAGPVALVNESAAADGYLLCDLPTTRSNPLAQHHLLRCRERLRRLDAHLVVTVENSAVLREVAAVPWPRPDARALLVARLRPLLAAKDGAAPDGANGAGGTAGEGGVDRAAGEAAVTRLLELPQTRAFLAVATRPAGQLAAFAAELARHHRGEVALDELAGFGQEALRDQVGGWLAEPGEQLPLRDKAFLLALALGDRGPYSTAARLGDRLYRQMNVVESPEEDPGLSIFGTSLARRLELAHATRYEENEQTRWGPVPQTMVRFQDPRTPALLLREAWTGHPAARVPLARWLTELGRDADPFVRTRAAAVVATLAQEDFASVMHELVLGWAAHRDSRLRVLAANALALTAHEGTRPVGRVLRDLGLDADQRRRWTAVRGYALAGAVDPGEALDSLEELALLVPLDTTPAYVSEATAAAGDAADGPGPDGDDAGAGPGSDRPRATSDGDGAFRTVRHPELDHLAEAVGVLLLWVPGPVVPRRLAHWAERDSDVLRVVAWLALLNTARLREEPENDPASWPELLRRYADEPTDGPVRVELATLWRCVLRQRRATELAQLRLREWVLLAELVPDLEPTLGELLTRLAAGAADHDRLSYLLRTMPGEDGGPPPPVAARLLGRLAGAAAARD</sequence>
<evidence type="ECO:0000256" key="1">
    <source>
        <dbReference type="SAM" id="MobiDB-lite"/>
    </source>
</evidence>
<organism evidence="2 3">
    <name type="scientific">Streptomyces chisholmiae</name>
    <dbReference type="NCBI Taxonomy" id="3075540"/>
    <lineage>
        <taxon>Bacteria</taxon>
        <taxon>Bacillati</taxon>
        <taxon>Actinomycetota</taxon>
        <taxon>Actinomycetes</taxon>
        <taxon>Kitasatosporales</taxon>
        <taxon>Streptomycetaceae</taxon>
        <taxon>Streptomyces</taxon>
    </lineage>
</organism>
<feature type="compositionally biased region" description="Low complexity" evidence="1">
    <location>
        <begin position="34"/>
        <end position="46"/>
    </location>
</feature>
<dbReference type="Proteomes" id="UP001183410">
    <property type="component" value="Unassembled WGS sequence"/>
</dbReference>
<name>A0ABU2JSH4_9ACTN</name>
<feature type="region of interest" description="Disordered" evidence="1">
    <location>
        <begin position="1"/>
        <end position="46"/>
    </location>
</feature>
<comment type="caution">
    <text evidence="2">The sequence shown here is derived from an EMBL/GenBank/DDBJ whole genome shotgun (WGS) entry which is preliminary data.</text>
</comment>
<keyword evidence="3" id="KW-1185">Reference proteome</keyword>